<dbReference type="KEGG" id="bfu:BCIN_12g06610"/>
<name>A0A384K040_BOTFB</name>
<evidence type="ECO:0000256" key="1">
    <source>
        <dbReference type="SAM" id="MobiDB-lite"/>
    </source>
</evidence>
<evidence type="ECO:0000313" key="3">
    <source>
        <dbReference type="Proteomes" id="UP000001798"/>
    </source>
</evidence>
<accession>A0A384K040</accession>
<evidence type="ECO:0008006" key="4">
    <source>
        <dbReference type="Google" id="ProtNLM"/>
    </source>
</evidence>
<protein>
    <recommendedName>
        <fullName evidence="4">F-box domain-containing protein</fullName>
    </recommendedName>
</protein>
<dbReference type="OrthoDB" id="3475632at2759"/>
<gene>
    <name evidence="2" type="ORF">BCIN_12g06610</name>
</gene>
<keyword evidence="3" id="KW-1185">Reference proteome</keyword>
<evidence type="ECO:0000313" key="2">
    <source>
        <dbReference type="EMBL" id="ATZ56131.1"/>
    </source>
</evidence>
<dbReference type="GeneID" id="5428185"/>
<dbReference type="RefSeq" id="XP_024552397.1">
    <property type="nucleotide sequence ID" value="XM_024696586.1"/>
</dbReference>
<dbReference type="AlphaFoldDB" id="A0A384K040"/>
<proteinExistence type="predicted"/>
<organism evidence="2 3">
    <name type="scientific">Botryotinia fuckeliana (strain B05.10)</name>
    <name type="common">Noble rot fungus</name>
    <name type="synonym">Botrytis cinerea</name>
    <dbReference type="NCBI Taxonomy" id="332648"/>
    <lineage>
        <taxon>Eukaryota</taxon>
        <taxon>Fungi</taxon>
        <taxon>Dikarya</taxon>
        <taxon>Ascomycota</taxon>
        <taxon>Pezizomycotina</taxon>
        <taxon>Leotiomycetes</taxon>
        <taxon>Helotiales</taxon>
        <taxon>Sclerotiniaceae</taxon>
        <taxon>Botrytis</taxon>
    </lineage>
</organism>
<reference evidence="2 3" key="2">
    <citation type="journal article" date="2012" name="Eukaryot. Cell">
        <title>Genome update of Botrytis cinerea strains B05.10 and T4.</title>
        <authorList>
            <person name="Staats M."/>
            <person name="van Kan J.A."/>
        </authorList>
    </citation>
    <scope>NUCLEOTIDE SEQUENCE [LARGE SCALE GENOMIC DNA]</scope>
    <source>
        <strain evidence="2 3">B05.10</strain>
    </source>
</reference>
<dbReference type="EMBL" id="CP009816">
    <property type="protein sequence ID" value="ATZ56131.1"/>
    <property type="molecule type" value="Genomic_DNA"/>
</dbReference>
<dbReference type="Proteomes" id="UP000001798">
    <property type="component" value="Chromosome 12"/>
</dbReference>
<sequence>MKFDLSAETLLSICDHLPPESAAAFSMSCKTVYHKLNGHFTKDLNVRDKLATLDLLATEDEIGCPYCLRLHSMSNAAKYSLESVEEKRQPQELTPCILSSFKSLNHRPAKVSGVIFKMAMKRHHFKPECDGLLKILSGNPPASKIDNGDGISGQTRVDCKISQGLMIYRRQESVLFSNFMDEKRSWYVHVDVCAHLTIALTAERARLMDLGDKRLLNSFSEVLPLPHSQFSSRIQAPLELLPTSPTYVRWQTMVGRVNGNPDFNWPVHNTREPLKCDDCPTEYCLELDFNDNRGTFATVTTWANLGNGPHDWRYLMRNVRPHAAHKRSLSRGKFCYDSSHQSHWSAFQIGGEAETSLLSSEENKERMYQAQVDGAASSDEEVY</sequence>
<reference evidence="2 3" key="1">
    <citation type="journal article" date="2011" name="PLoS Genet.">
        <title>Genomic analysis of the necrotrophic fungal pathogens Sclerotinia sclerotiorum and Botrytis cinerea.</title>
        <authorList>
            <person name="Amselem J."/>
            <person name="Cuomo C.A."/>
            <person name="van Kan J.A."/>
            <person name="Viaud M."/>
            <person name="Benito E.P."/>
            <person name="Couloux A."/>
            <person name="Coutinho P.M."/>
            <person name="de Vries R.P."/>
            <person name="Dyer P.S."/>
            <person name="Fillinger S."/>
            <person name="Fournier E."/>
            <person name="Gout L."/>
            <person name="Hahn M."/>
            <person name="Kohn L."/>
            <person name="Lapalu N."/>
            <person name="Plummer K.M."/>
            <person name="Pradier J.M."/>
            <person name="Quevillon E."/>
            <person name="Sharon A."/>
            <person name="Simon A."/>
            <person name="ten Have A."/>
            <person name="Tudzynski B."/>
            <person name="Tudzynski P."/>
            <person name="Wincker P."/>
            <person name="Andrew M."/>
            <person name="Anthouard V."/>
            <person name="Beever R.E."/>
            <person name="Beffa R."/>
            <person name="Benoit I."/>
            <person name="Bouzid O."/>
            <person name="Brault B."/>
            <person name="Chen Z."/>
            <person name="Choquer M."/>
            <person name="Collemare J."/>
            <person name="Cotton P."/>
            <person name="Danchin E.G."/>
            <person name="Da Silva C."/>
            <person name="Gautier A."/>
            <person name="Giraud C."/>
            <person name="Giraud T."/>
            <person name="Gonzalez C."/>
            <person name="Grossetete S."/>
            <person name="Guldener U."/>
            <person name="Henrissat B."/>
            <person name="Howlett B.J."/>
            <person name="Kodira C."/>
            <person name="Kretschmer M."/>
            <person name="Lappartient A."/>
            <person name="Leroch M."/>
            <person name="Levis C."/>
            <person name="Mauceli E."/>
            <person name="Neuveglise C."/>
            <person name="Oeser B."/>
            <person name="Pearson M."/>
            <person name="Poulain J."/>
            <person name="Poussereau N."/>
            <person name="Quesneville H."/>
            <person name="Rascle C."/>
            <person name="Schumacher J."/>
            <person name="Segurens B."/>
            <person name="Sexton A."/>
            <person name="Silva E."/>
            <person name="Sirven C."/>
            <person name="Soanes D.M."/>
            <person name="Talbot N.J."/>
            <person name="Templeton M."/>
            <person name="Yandava C."/>
            <person name="Yarden O."/>
            <person name="Zeng Q."/>
            <person name="Rollins J.A."/>
            <person name="Lebrun M.H."/>
            <person name="Dickman M."/>
        </authorList>
    </citation>
    <scope>NUCLEOTIDE SEQUENCE [LARGE SCALE GENOMIC DNA]</scope>
    <source>
        <strain evidence="2 3">B05.10</strain>
    </source>
</reference>
<reference evidence="2 3" key="3">
    <citation type="journal article" date="2017" name="Mol. Plant Pathol.">
        <title>A gapless genome sequence of the fungus Botrytis cinerea.</title>
        <authorList>
            <person name="Van Kan J.A."/>
            <person name="Stassen J.H."/>
            <person name="Mosbach A."/>
            <person name="Van Der Lee T.A."/>
            <person name="Faino L."/>
            <person name="Farmer A.D."/>
            <person name="Papasotiriou D.G."/>
            <person name="Zhou S."/>
            <person name="Seidl M.F."/>
            <person name="Cottam E."/>
            <person name="Edel D."/>
            <person name="Hahn M."/>
            <person name="Schwartz D.C."/>
            <person name="Dietrich R.A."/>
            <person name="Widdison S."/>
            <person name="Scalliet G."/>
        </authorList>
    </citation>
    <scope>NUCLEOTIDE SEQUENCE [LARGE SCALE GENOMIC DNA]</scope>
    <source>
        <strain evidence="2 3">B05.10</strain>
    </source>
</reference>
<dbReference type="VEuPathDB" id="FungiDB:Bcin12g06610"/>
<feature type="region of interest" description="Disordered" evidence="1">
    <location>
        <begin position="356"/>
        <end position="383"/>
    </location>
</feature>